<evidence type="ECO:0000313" key="2">
    <source>
        <dbReference type="EMBL" id="CAB9529070.1"/>
    </source>
</evidence>
<dbReference type="EMBL" id="CAICTM010002394">
    <property type="protein sequence ID" value="CAB9529070.1"/>
    <property type="molecule type" value="Genomic_DNA"/>
</dbReference>
<evidence type="ECO:0000256" key="1">
    <source>
        <dbReference type="SAM" id="SignalP"/>
    </source>
</evidence>
<dbReference type="Proteomes" id="UP001153069">
    <property type="component" value="Unassembled WGS sequence"/>
</dbReference>
<dbReference type="AlphaFoldDB" id="A0A9N8F2A1"/>
<protein>
    <submittedName>
        <fullName evidence="2">Uncharacterized protein</fullName>
    </submittedName>
</protein>
<organism evidence="2 3">
    <name type="scientific">Seminavis robusta</name>
    <dbReference type="NCBI Taxonomy" id="568900"/>
    <lineage>
        <taxon>Eukaryota</taxon>
        <taxon>Sar</taxon>
        <taxon>Stramenopiles</taxon>
        <taxon>Ochrophyta</taxon>
        <taxon>Bacillariophyta</taxon>
        <taxon>Bacillariophyceae</taxon>
        <taxon>Bacillariophycidae</taxon>
        <taxon>Naviculales</taxon>
        <taxon>Naviculaceae</taxon>
        <taxon>Seminavis</taxon>
    </lineage>
</organism>
<keyword evidence="3" id="KW-1185">Reference proteome</keyword>
<keyword evidence="1" id="KW-0732">Signal</keyword>
<gene>
    <name evidence="2" type="ORF">SEMRO_2396_G325990.1</name>
</gene>
<reference evidence="2" key="1">
    <citation type="submission" date="2020-06" db="EMBL/GenBank/DDBJ databases">
        <authorList>
            <consortium name="Plant Systems Biology data submission"/>
        </authorList>
    </citation>
    <scope>NUCLEOTIDE SEQUENCE</scope>
    <source>
        <strain evidence="2">D6</strain>
    </source>
</reference>
<comment type="caution">
    <text evidence="2">The sequence shown here is derived from an EMBL/GenBank/DDBJ whole genome shotgun (WGS) entry which is preliminary data.</text>
</comment>
<feature type="signal peptide" evidence="1">
    <location>
        <begin position="1"/>
        <end position="26"/>
    </location>
</feature>
<evidence type="ECO:0000313" key="3">
    <source>
        <dbReference type="Proteomes" id="UP001153069"/>
    </source>
</evidence>
<name>A0A9N8F2A1_9STRA</name>
<proteinExistence type="predicted"/>
<sequence>MTAVPSMALRSLLLVLLLLLCGHAESAEHPSCTNYTKGEFGPTTVDSQDVCKSACETAEGLPVGDYNMAPNSSCACKSNDAKTDRKLCNDNSAAASTSSLVIMVASSVLLTMALL</sequence>
<feature type="chain" id="PRO_5040447423" evidence="1">
    <location>
        <begin position="27"/>
        <end position="115"/>
    </location>
</feature>
<accession>A0A9N8F2A1</accession>